<evidence type="ECO:0008006" key="2">
    <source>
        <dbReference type="Google" id="ProtNLM"/>
    </source>
</evidence>
<accession>A0A6C0DT24</accession>
<organism evidence="1">
    <name type="scientific">viral metagenome</name>
    <dbReference type="NCBI Taxonomy" id="1070528"/>
    <lineage>
        <taxon>unclassified sequences</taxon>
        <taxon>metagenomes</taxon>
        <taxon>organismal metagenomes</taxon>
    </lineage>
</organism>
<evidence type="ECO:0000313" key="1">
    <source>
        <dbReference type="EMBL" id="QHT19363.1"/>
    </source>
</evidence>
<dbReference type="EMBL" id="MN739665">
    <property type="protein sequence ID" value="QHT19363.1"/>
    <property type="molecule type" value="Genomic_DNA"/>
</dbReference>
<protein>
    <recommendedName>
        <fullName evidence="2">Cupin-like domain-containing protein</fullName>
    </recommendedName>
</protein>
<name>A0A6C0DT24_9ZZZZ</name>
<proteinExistence type="predicted"/>
<dbReference type="AlphaFoldDB" id="A0A6C0DT24"/>
<sequence>MFLESLFIVLLLLVFSVIFYRSAIHEYTIVQKNWGLEDEKWSALLNEKAPLIIRRVPTTWTRLWNVKRTAKFGWPVVLEESGGSRSRTGWSSWLAAAATNSQRVVNEEDLAATAGLPDIAADIGYVFRAPYWLPGSFAVKNIRAGVIKPVESAFVGLQKTTAEATCFVATDGKPLLIWLAHEGATQGGRYLPADPYGRNPWTMLPEETPWISELKFLEIRLRPGNMLILPPHWWVAMRCDDCTGSTVADGAWYWTTEFHSPISWVATRFHSG</sequence>
<reference evidence="1" key="1">
    <citation type="journal article" date="2020" name="Nature">
        <title>Giant virus diversity and host interactions through global metagenomics.</title>
        <authorList>
            <person name="Schulz F."/>
            <person name="Roux S."/>
            <person name="Paez-Espino D."/>
            <person name="Jungbluth S."/>
            <person name="Walsh D.A."/>
            <person name="Denef V.J."/>
            <person name="McMahon K.D."/>
            <person name="Konstantinidis K.T."/>
            <person name="Eloe-Fadrosh E.A."/>
            <person name="Kyrpides N.C."/>
            <person name="Woyke T."/>
        </authorList>
    </citation>
    <scope>NUCLEOTIDE SEQUENCE</scope>
    <source>
        <strain evidence="1">GVMAG-M-3300023174-57</strain>
    </source>
</reference>